<evidence type="ECO:0000256" key="5">
    <source>
        <dbReference type="ARBA" id="ARBA00023136"/>
    </source>
</evidence>
<evidence type="ECO:0000256" key="6">
    <source>
        <dbReference type="SAM" id="Phobius"/>
    </source>
</evidence>
<dbReference type="PANTHER" id="PTHR23504">
    <property type="entry name" value="MAJOR FACILITATOR SUPERFAMILY DOMAIN-CONTAINING PROTEIN 10"/>
    <property type="match status" value="1"/>
</dbReference>
<evidence type="ECO:0000313" key="8">
    <source>
        <dbReference type="Proteomes" id="UP001154282"/>
    </source>
</evidence>
<sequence length="98" mass="10559">MQIFSLWAASPRKLGGLGYSTTDVGEVLTVLGLGLLLVQLSLYPYMEKRLGPVMVSRLAGALTIPLLASYPFLLKFEGFTLTLLLNCASLLNNILAVS</sequence>
<gene>
    <name evidence="7" type="ORF">LITE_LOCUS36942</name>
</gene>
<comment type="subcellular location">
    <subcellularLocation>
        <location evidence="1">Membrane</location>
        <topology evidence="1">Multi-pass membrane protein</topology>
    </subcellularLocation>
</comment>
<feature type="transmembrane region" description="Helical" evidence="6">
    <location>
        <begin position="55"/>
        <end position="73"/>
    </location>
</feature>
<dbReference type="EMBL" id="CAMGYJ010000008">
    <property type="protein sequence ID" value="CAI0466203.1"/>
    <property type="molecule type" value="Genomic_DNA"/>
</dbReference>
<name>A0AAV0P5S9_9ROSI</name>
<accession>A0AAV0P5S9</accession>
<comment type="caution">
    <text evidence="7">The sequence shown here is derived from an EMBL/GenBank/DDBJ whole genome shotgun (WGS) entry which is preliminary data.</text>
</comment>
<feature type="transmembrane region" description="Helical" evidence="6">
    <location>
        <begin position="24"/>
        <end position="43"/>
    </location>
</feature>
<dbReference type="AlphaFoldDB" id="A0AAV0P5S9"/>
<dbReference type="GO" id="GO:0090333">
    <property type="term" value="P:regulation of stomatal closure"/>
    <property type="evidence" value="ECO:0007669"/>
    <property type="project" value="TreeGrafter"/>
</dbReference>
<keyword evidence="5 6" id="KW-0472">Membrane</keyword>
<dbReference type="GO" id="GO:0022821">
    <property type="term" value="F:solute:potassium antiporter activity"/>
    <property type="evidence" value="ECO:0007669"/>
    <property type="project" value="TreeGrafter"/>
</dbReference>
<protein>
    <recommendedName>
        <fullName evidence="9">PIN-like protein</fullName>
    </recommendedName>
</protein>
<keyword evidence="2" id="KW-0813">Transport</keyword>
<dbReference type="GO" id="GO:0005886">
    <property type="term" value="C:plasma membrane"/>
    <property type="evidence" value="ECO:0007669"/>
    <property type="project" value="TreeGrafter"/>
</dbReference>
<dbReference type="PANTHER" id="PTHR23504:SF114">
    <property type="entry name" value="PROTEIN ZINC INDUCED FACILITATOR-LIKE 1"/>
    <property type="match status" value="1"/>
</dbReference>
<proteinExistence type="predicted"/>
<keyword evidence="4 6" id="KW-1133">Transmembrane helix</keyword>
<reference evidence="7" key="1">
    <citation type="submission" date="2022-08" db="EMBL/GenBank/DDBJ databases">
        <authorList>
            <person name="Gutierrez-Valencia J."/>
        </authorList>
    </citation>
    <scope>NUCLEOTIDE SEQUENCE</scope>
</reference>
<keyword evidence="3 6" id="KW-0812">Transmembrane</keyword>
<evidence type="ECO:0000256" key="2">
    <source>
        <dbReference type="ARBA" id="ARBA00022448"/>
    </source>
</evidence>
<evidence type="ECO:0000256" key="1">
    <source>
        <dbReference type="ARBA" id="ARBA00004141"/>
    </source>
</evidence>
<evidence type="ECO:0008006" key="9">
    <source>
        <dbReference type="Google" id="ProtNLM"/>
    </source>
</evidence>
<keyword evidence="8" id="KW-1185">Reference proteome</keyword>
<dbReference type="Proteomes" id="UP001154282">
    <property type="component" value="Unassembled WGS sequence"/>
</dbReference>
<dbReference type="GO" id="GO:0009705">
    <property type="term" value="C:plant-type vacuole membrane"/>
    <property type="evidence" value="ECO:0007669"/>
    <property type="project" value="TreeGrafter"/>
</dbReference>
<evidence type="ECO:0000256" key="4">
    <source>
        <dbReference type="ARBA" id="ARBA00022989"/>
    </source>
</evidence>
<organism evidence="7 8">
    <name type="scientific">Linum tenue</name>
    <dbReference type="NCBI Taxonomy" id="586396"/>
    <lineage>
        <taxon>Eukaryota</taxon>
        <taxon>Viridiplantae</taxon>
        <taxon>Streptophyta</taxon>
        <taxon>Embryophyta</taxon>
        <taxon>Tracheophyta</taxon>
        <taxon>Spermatophyta</taxon>
        <taxon>Magnoliopsida</taxon>
        <taxon>eudicotyledons</taxon>
        <taxon>Gunneridae</taxon>
        <taxon>Pentapetalae</taxon>
        <taxon>rosids</taxon>
        <taxon>fabids</taxon>
        <taxon>Malpighiales</taxon>
        <taxon>Linaceae</taxon>
        <taxon>Linum</taxon>
    </lineage>
</organism>
<evidence type="ECO:0000313" key="7">
    <source>
        <dbReference type="EMBL" id="CAI0466203.1"/>
    </source>
</evidence>
<evidence type="ECO:0000256" key="3">
    <source>
        <dbReference type="ARBA" id="ARBA00022692"/>
    </source>
</evidence>